<evidence type="ECO:0000256" key="1">
    <source>
        <dbReference type="ARBA" id="ARBA00007409"/>
    </source>
</evidence>
<dbReference type="CDD" id="cd00570">
    <property type="entry name" value="GST_N_family"/>
    <property type="match status" value="1"/>
</dbReference>
<dbReference type="GO" id="GO:0006626">
    <property type="term" value="P:protein targeting to mitochondrion"/>
    <property type="evidence" value="ECO:0007669"/>
    <property type="project" value="TreeGrafter"/>
</dbReference>
<dbReference type="InterPro" id="IPR036249">
    <property type="entry name" value="Thioredoxin-like_sf"/>
</dbReference>
<keyword evidence="2" id="KW-0175">Coiled coil</keyword>
<evidence type="ECO:0000313" key="5">
    <source>
        <dbReference type="RefSeq" id="XP_026685523.1"/>
    </source>
</evidence>
<reference evidence="5" key="1">
    <citation type="submission" date="2025-08" db="UniProtKB">
        <authorList>
            <consortium name="RefSeq"/>
        </authorList>
    </citation>
    <scope>IDENTIFICATION</scope>
</reference>
<dbReference type="Gene3D" id="3.40.30.10">
    <property type="entry name" value="Glutaredoxin"/>
    <property type="match status" value="1"/>
</dbReference>
<dbReference type="AlphaFoldDB" id="A0A3Q0JET4"/>
<dbReference type="InterPro" id="IPR004045">
    <property type="entry name" value="Glutathione_S-Trfase_N"/>
</dbReference>
<feature type="coiled-coil region" evidence="2">
    <location>
        <begin position="154"/>
        <end position="184"/>
    </location>
</feature>
<dbReference type="PROSITE" id="PS50404">
    <property type="entry name" value="GST_NTER"/>
    <property type="match status" value="1"/>
</dbReference>
<dbReference type="PaxDb" id="121845-A0A3Q0JET4"/>
<evidence type="ECO:0000259" key="3">
    <source>
        <dbReference type="PROSITE" id="PS50404"/>
    </source>
</evidence>
<dbReference type="Pfam" id="PF13409">
    <property type="entry name" value="GST_N_2"/>
    <property type="match status" value="1"/>
</dbReference>
<dbReference type="STRING" id="121845.A0A3Q0JET4"/>
<accession>A0A3Q0JET4</accession>
<dbReference type="GO" id="GO:0000266">
    <property type="term" value="P:mitochondrial fission"/>
    <property type="evidence" value="ECO:0007669"/>
    <property type="project" value="TreeGrafter"/>
</dbReference>
<dbReference type="PANTHER" id="PTHR44188:SF1">
    <property type="entry name" value="GDAP1, ISOFORM A"/>
    <property type="match status" value="1"/>
</dbReference>
<gene>
    <name evidence="5" type="primary">LOC113470928</name>
</gene>
<organism evidence="4 5">
    <name type="scientific">Diaphorina citri</name>
    <name type="common">Asian citrus psyllid</name>
    <dbReference type="NCBI Taxonomy" id="121845"/>
    <lineage>
        <taxon>Eukaryota</taxon>
        <taxon>Metazoa</taxon>
        <taxon>Ecdysozoa</taxon>
        <taxon>Arthropoda</taxon>
        <taxon>Hexapoda</taxon>
        <taxon>Insecta</taxon>
        <taxon>Pterygota</taxon>
        <taxon>Neoptera</taxon>
        <taxon>Paraneoptera</taxon>
        <taxon>Hemiptera</taxon>
        <taxon>Sternorrhyncha</taxon>
        <taxon>Psylloidea</taxon>
        <taxon>Psyllidae</taxon>
        <taxon>Diaphorininae</taxon>
        <taxon>Diaphorina</taxon>
    </lineage>
</organism>
<dbReference type="Proteomes" id="UP000079169">
    <property type="component" value="Unplaced"/>
</dbReference>
<protein>
    <submittedName>
        <fullName evidence="5">Ganglioside-induced differentiation-associated protein 1</fullName>
    </submittedName>
</protein>
<comment type="similarity">
    <text evidence="1">Belongs to the GST superfamily.</text>
</comment>
<keyword evidence="4" id="KW-1185">Reference proteome</keyword>
<dbReference type="RefSeq" id="XP_026685523.1">
    <property type="nucleotide sequence ID" value="XM_026829722.1"/>
</dbReference>
<feature type="domain" description="GST N-terminal" evidence="3">
    <location>
        <begin position="1"/>
        <end position="64"/>
    </location>
</feature>
<dbReference type="GeneID" id="113470928"/>
<dbReference type="PANTHER" id="PTHR44188">
    <property type="entry name" value="GDAP1, ISOFORM A"/>
    <property type="match status" value="1"/>
</dbReference>
<evidence type="ECO:0000313" key="4">
    <source>
        <dbReference type="Proteomes" id="UP000079169"/>
    </source>
</evidence>
<dbReference type="KEGG" id="dci:113470928"/>
<name>A0A3Q0JET4_DIACI</name>
<dbReference type="CTD" id="54332"/>
<dbReference type="GO" id="GO:0008053">
    <property type="term" value="P:mitochondrial fusion"/>
    <property type="evidence" value="ECO:0007669"/>
    <property type="project" value="TreeGrafter"/>
</dbReference>
<proteinExistence type="inferred from homology"/>
<evidence type="ECO:0000256" key="2">
    <source>
        <dbReference type="SAM" id="Coils"/>
    </source>
</evidence>
<dbReference type="SUPFAM" id="SSF52833">
    <property type="entry name" value="Thioredoxin-like"/>
    <property type="match status" value="1"/>
</dbReference>
<dbReference type="GO" id="GO:0005741">
    <property type="term" value="C:mitochondrial outer membrane"/>
    <property type="evidence" value="ECO:0007669"/>
    <property type="project" value="TreeGrafter"/>
</dbReference>
<sequence length="232" mass="26714">MTLHEKKLNFKTHLVNLASNEQYESWFLEVNPLGEVPVLVDGVKIIPDSKRIIQYVEDNFSNGYKRLLPTDMDSKMDVIALRDEIDSLPVGLITKGAPHHPDFLLNPKSPFLPSNRAFMMDNQSRKPQVIRKAADVNPSISDILLDKATRQEQFNKELNNVQNYEQALERVDEVMNRIEAILIENNKGNETSIAIKVMKLPLWSKKKQKQKFHVLLLKKKNQPSYAPRAPFQ</sequence>